<evidence type="ECO:0000313" key="2">
    <source>
        <dbReference type="Proteomes" id="UP000053199"/>
    </source>
</evidence>
<gene>
    <name evidence="1" type="ORF">AS031_12595</name>
</gene>
<organism evidence="1 2">
    <name type="scientific">Pseudarthrobacter enclensis</name>
    <dbReference type="NCBI Taxonomy" id="993070"/>
    <lineage>
        <taxon>Bacteria</taxon>
        <taxon>Bacillati</taxon>
        <taxon>Actinomycetota</taxon>
        <taxon>Actinomycetes</taxon>
        <taxon>Micrococcales</taxon>
        <taxon>Micrococcaceae</taxon>
        <taxon>Pseudarthrobacter</taxon>
    </lineage>
</organism>
<evidence type="ECO:0000313" key="1">
    <source>
        <dbReference type="EMBL" id="KSU75405.1"/>
    </source>
</evidence>
<dbReference type="AlphaFoldDB" id="A0A0V8IKX3"/>
<dbReference type="STRING" id="993070.AS031_12595"/>
<protein>
    <submittedName>
        <fullName evidence="1">Uncharacterized protein</fullName>
    </submittedName>
</protein>
<keyword evidence="2" id="KW-1185">Reference proteome</keyword>
<reference evidence="1 2" key="1">
    <citation type="journal article" date="2014" name="Arch. Microbiol.">
        <title>Arthrobacter enclensis sp. nov., isolated from sediment sample.</title>
        <authorList>
            <person name="Dastager S.G."/>
            <person name="Liu Q."/>
            <person name="Tang S.K."/>
            <person name="Krishnamurthi S."/>
            <person name="Lee J.C."/>
            <person name="Li W.J."/>
        </authorList>
    </citation>
    <scope>NUCLEOTIDE SEQUENCE [LARGE SCALE GENOMIC DNA]</scope>
    <source>
        <strain evidence="1 2">NIO-1008</strain>
    </source>
</reference>
<comment type="caution">
    <text evidence="1">The sequence shown here is derived from an EMBL/GenBank/DDBJ whole genome shotgun (WGS) entry which is preliminary data.</text>
</comment>
<dbReference type="EMBL" id="LNQM01000005">
    <property type="protein sequence ID" value="KSU75405.1"/>
    <property type="molecule type" value="Genomic_DNA"/>
</dbReference>
<proteinExistence type="predicted"/>
<dbReference type="Proteomes" id="UP000053199">
    <property type="component" value="Unassembled WGS sequence"/>
</dbReference>
<accession>A0A0V8IKX3</accession>
<sequence>MIIAPPRDSAAAFQYVPVPNEHGPAVLAFLGERPSTTAVATPFKPIDEDALVTDQEAIDGWTEENLINFFEMRTKGSIVGRTIAPLPLRSPRTAL</sequence>
<name>A0A0V8IKX3_9MICC</name>